<organism evidence="1 2">
    <name type="scientific">Moorella mulderi DSM 14980</name>
    <dbReference type="NCBI Taxonomy" id="1122241"/>
    <lineage>
        <taxon>Bacteria</taxon>
        <taxon>Bacillati</taxon>
        <taxon>Bacillota</taxon>
        <taxon>Clostridia</taxon>
        <taxon>Neomoorellales</taxon>
        <taxon>Neomoorellaceae</taxon>
        <taxon>Neomoorella</taxon>
    </lineage>
</organism>
<name>A0A151B1X7_9FIRM</name>
<accession>A0A151B1X7</accession>
<keyword evidence="2" id="KW-1185">Reference proteome</keyword>
<dbReference type="Proteomes" id="UP000075670">
    <property type="component" value="Unassembled WGS sequence"/>
</dbReference>
<dbReference type="EMBL" id="LTBC01000001">
    <property type="protein sequence ID" value="KYH33772.1"/>
    <property type="molecule type" value="Genomic_DNA"/>
</dbReference>
<reference evidence="1 2" key="1">
    <citation type="submission" date="2016-02" db="EMBL/GenBank/DDBJ databases">
        <title>Genome sequence of Moorella mulderi DSM 14980.</title>
        <authorList>
            <person name="Poehlein A."/>
            <person name="Daniel R."/>
        </authorList>
    </citation>
    <scope>NUCLEOTIDE SEQUENCE [LARGE SCALE GENOMIC DNA]</scope>
    <source>
        <strain evidence="1 2">DSM 14980</strain>
    </source>
</reference>
<gene>
    <name evidence="1" type="ORF">MOMUL_04820</name>
</gene>
<dbReference type="AlphaFoldDB" id="A0A151B1X7"/>
<proteinExistence type="predicted"/>
<dbReference type="OrthoDB" id="46971at2"/>
<dbReference type="PATRIC" id="fig|1122241.3.peg.511"/>
<dbReference type="RefSeq" id="WP_054936893.1">
    <property type="nucleotide sequence ID" value="NZ_LTBC01000001.1"/>
</dbReference>
<evidence type="ECO:0000313" key="1">
    <source>
        <dbReference type="EMBL" id="KYH33772.1"/>
    </source>
</evidence>
<sequence>MSALEVFKDEIKEYARLKIISEMVLIKEHIKLIEQKYGCNLKEMEQRIAAGKENFDLWDDYMEMKAYQRSLDELKNKIKELDHVKDIKIT</sequence>
<protein>
    <submittedName>
        <fullName evidence="1">Uncharacterized protein</fullName>
    </submittedName>
</protein>
<comment type="caution">
    <text evidence="1">The sequence shown here is derived from an EMBL/GenBank/DDBJ whole genome shotgun (WGS) entry which is preliminary data.</text>
</comment>
<evidence type="ECO:0000313" key="2">
    <source>
        <dbReference type="Proteomes" id="UP000075670"/>
    </source>
</evidence>